<protein>
    <submittedName>
        <fullName evidence="2">Uncharacterized protein</fullName>
    </submittedName>
</protein>
<feature type="compositionally biased region" description="Acidic residues" evidence="1">
    <location>
        <begin position="76"/>
        <end position="87"/>
    </location>
</feature>
<feature type="compositionally biased region" description="Basic residues" evidence="1">
    <location>
        <begin position="199"/>
        <end position="209"/>
    </location>
</feature>
<gene>
    <name evidence="2" type="ORF">MKK02DRAFT_33216</name>
</gene>
<evidence type="ECO:0000256" key="1">
    <source>
        <dbReference type="SAM" id="MobiDB-lite"/>
    </source>
</evidence>
<feature type="compositionally biased region" description="Polar residues" evidence="1">
    <location>
        <begin position="93"/>
        <end position="102"/>
    </location>
</feature>
<feature type="compositionally biased region" description="Basic and acidic residues" evidence="1">
    <location>
        <begin position="56"/>
        <end position="65"/>
    </location>
</feature>
<sequence>MVLQALSGIPVAGIARLANSSRKEQQLAWKEPAKDRPRPDYVPLNKMTESYVAAKQVRDAGDRMEGPGAEGKMGKEEDEYAYEDEEGGGATAPGSSRAQQRPRTWKGKFVEAGEGGMRSGPVFQERCVRMPNSPSSSNGATCALEKLKHVRLPVRVILRRGMLAQPELTASTMRTSAAGPSRVQLEPRSQAPATAPSRSTRKAPAKASKKSQDKKPAPGLPTGQIHTIDTFASSSSSKVKEETNEDYVPKKVEKPVAQRAPRTSGPGQVLGTGASAVKKGKGKGKGKQSSPPAEDDLEAMRQKRLAALEARMSVEPEA</sequence>
<dbReference type="RefSeq" id="XP_052945671.1">
    <property type="nucleotide sequence ID" value="XM_053088674.1"/>
</dbReference>
<name>A0AA38LVR6_9TREE</name>
<feature type="compositionally biased region" description="Basic and acidic residues" evidence="1">
    <location>
        <begin position="21"/>
        <end position="39"/>
    </location>
</feature>
<evidence type="ECO:0000313" key="2">
    <source>
        <dbReference type="EMBL" id="KAI9635894.1"/>
    </source>
</evidence>
<feature type="compositionally biased region" description="Polar residues" evidence="1">
    <location>
        <begin position="224"/>
        <end position="237"/>
    </location>
</feature>
<reference evidence="2" key="1">
    <citation type="journal article" date="2022" name="G3 (Bethesda)">
        <title>High quality genome of the basidiomycete yeast Dioszegia hungarica PDD-24b-2 isolated from cloud water.</title>
        <authorList>
            <person name="Jarrige D."/>
            <person name="Haridas S."/>
            <person name="Bleykasten-Grosshans C."/>
            <person name="Joly M."/>
            <person name="Nadalig T."/>
            <person name="Sancelme M."/>
            <person name="Vuilleumier S."/>
            <person name="Grigoriev I.V."/>
            <person name="Amato P."/>
            <person name="Bringel F."/>
        </authorList>
    </citation>
    <scope>NUCLEOTIDE SEQUENCE</scope>
    <source>
        <strain evidence="2">PDD-24b-2</strain>
    </source>
</reference>
<dbReference type="GeneID" id="77727879"/>
<dbReference type="EMBL" id="JAKWFO010000005">
    <property type="protein sequence ID" value="KAI9635894.1"/>
    <property type="molecule type" value="Genomic_DNA"/>
</dbReference>
<feature type="region of interest" description="Disordered" evidence="1">
    <location>
        <begin position="169"/>
        <end position="318"/>
    </location>
</feature>
<comment type="caution">
    <text evidence="2">The sequence shown here is derived from an EMBL/GenBank/DDBJ whole genome shotgun (WGS) entry which is preliminary data.</text>
</comment>
<keyword evidence="3" id="KW-1185">Reference proteome</keyword>
<feature type="region of interest" description="Disordered" evidence="1">
    <location>
        <begin position="20"/>
        <end position="105"/>
    </location>
</feature>
<evidence type="ECO:0000313" key="3">
    <source>
        <dbReference type="Proteomes" id="UP001164286"/>
    </source>
</evidence>
<dbReference type="AlphaFoldDB" id="A0AA38LVR6"/>
<dbReference type="Proteomes" id="UP001164286">
    <property type="component" value="Unassembled WGS sequence"/>
</dbReference>
<organism evidence="2 3">
    <name type="scientific">Dioszegia hungarica</name>
    <dbReference type="NCBI Taxonomy" id="4972"/>
    <lineage>
        <taxon>Eukaryota</taxon>
        <taxon>Fungi</taxon>
        <taxon>Dikarya</taxon>
        <taxon>Basidiomycota</taxon>
        <taxon>Agaricomycotina</taxon>
        <taxon>Tremellomycetes</taxon>
        <taxon>Tremellales</taxon>
        <taxon>Bulleribasidiaceae</taxon>
        <taxon>Dioszegia</taxon>
    </lineage>
</organism>
<feature type="compositionally biased region" description="Basic and acidic residues" evidence="1">
    <location>
        <begin position="238"/>
        <end position="256"/>
    </location>
</feature>
<accession>A0AA38LVR6</accession>
<proteinExistence type="predicted"/>